<name>A0ABS4IJM5_9BACI</name>
<dbReference type="EMBL" id="JAGGKX010000021">
    <property type="protein sequence ID" value="MBP1971148.1"/>
    <property type="molecule type" value="Genomic_DNA"/>
</dbReference>
<comment type="similarity">
    <text evidence="1">Belongs to the LamB/PxpA family.</text>
</comment>
<accession>A0ABS4IJM5</accession>
<dbReference type="NCBIfam" id="NF003814">
    <property type="entry name" value="PRK05406.1-3"/>
    <property type="match status" value="1"/>
</dbReference>
<comment type="subunit">
    <text evidence="1">Forms a complex composed of PxpA, PxpB and PxpC.</text>
</comment>
<organism evidence="2 3">
    <name type="scientific">Virgibacillus natechei</name>
    <dbReference type="NCBI Taxonomy" id="1216297"/>
    <lineage>
        <taxon>Bacteria</taxon>
        <taxon>Bacillati</taxon>
        <taxon>Bacillota</taxon>
        <taxon>Bacilli</taxon>
        <taxon>Bacillales</taxon>
        <taxon>Bacillaceae</taxon>
        <taxon>Virgibacillus</taxon>
    </lineage>
</organism>
<reference evidence="2 3" key="1">
    <citation type="submission" date="2021-03" db="EMBL/GenBank/DDBJ databases">
        <title>Genomic Encyclopedia of Type Strains, Phase IV (KMG-IV): sequencing the most valuable type-strain genomes for metagenomic binning, comparative biology and taxonomic classification.</title>
        <authorList>
            <person name="Goeker M."/>
        </authorList>
    </citation>
    <scope>NUCLEOTIDE SEQUENCE [LARGE SCALE GENOMIC DNA]</scope>
    <source>
        <strain evidence="2 3">DSM 25609</strain>
    </source>
</reference>
<keyword evidence="1" id="KW-0378">Hydrolase</keyword>
<keyword evidence="1" id="KW-0547">Nucleotide-binding</keyword>
<dbReference type="Pfam" id="PF03746">
    <property type="entry name" value="LamB_YcsF"/>
    <property type="match status" value="1"/>
</dbReference>
<keyword evidence="1" id="KW-0067">ATP-binding</keyword>
<dbReference type="SUPFAM" id="SSF88713">
    <property type="entry name" value="Glycoside hydrolase/deacetylase"/>
    <property type="match status" value="1"/>
</dbReference>
<dbReference type="PANTHER" id="PTHR30292:SF0">
    <property type="entry name" value="5-OXOPROLINASE SUBUNIT A"/>
    <property type="match status" value="1"/>
</dbReference>
<dbReference type="HAMAP" id="MF_00691">
    <property type="entry name" value="PxpA"/>
    <property type="match status" value="1"/>
</dbReference>
<proteinExistence type="inferred from homology"/>
<comment type="catalytic activity">
    <reaction evidence="1">
        <text>5-oxo-L-proline + ATP + 2 H2O = L-glutamate + ADP + phosphate + H(+)</text>
        <dbReference type="Rhea" id="RHEA:10348"/>
        <dbReference type="ChEBI" id="CHEBI:15377"/>
        <dbReference type="ChEBI" id="CHEBI:15378"/>
        <dbReference type="ChEBI" id="CHEBI:29985"/>
        <dbReference type="ChEBI" id="CHEBI:30616"/>
        <dbReference type="ChEBI" id="CHEBI:43474"/>
        <dbReference type="ChEBI" id="CHEBI:58402"/>
        <dbReference type="ChEBI" id="CHEBI:456216"/>
        <dbReference type="EC" id="3.5.2.9"/>
    </reaction>
</comment>
<evidence type="ECO:0000313" key="3">
    <source>
        <dbReference type="Proteomes" id="UP001519345"/>
    </source>
</evidence>
<evidence type="ECO:0000256" key="1">
    <source>
        <dbReference type="HAMAP-Rule" id="MF_00691"/>
    </source>
</evidence>
<protein>
    <recommendedName>
        <fullName evidence="1">5-oxoprolinase subunit A</fullName>
        <shortName evidence="1">5-OPase subunit A</shortName>
        <ecNumber evidence="1">3.5.2.9</ecNumber>
    </recommendedName>
    <alternativeName>
        <fullName evidence="1">5-oxoprolinase (ATP-hydrolyzing) subunit A</fullName>
    </alternativeName>
</protein>
<evidence type="ECO:0000313" key="2">
    <source>
        <dbReference type="EMBL" id="MBP1971148.1"/>
    </source>
</evidence>
<comment type="function">
    <text evidence="1">Catalyzes the cleavage of 5-oxoproline to form L-glutamate coupled to the hydrolysis of ATP to ADP and inorganic phosphate.</text>
</comment>
<gene>
    <name evidence="1" type="primary">pxpA</name>
    <name evidence="2" type="ORF">J2Z83_003287</name>
</gene>
<dbReference type="NCBIfam" id="NF003816">
    <property type="entry name" value="PRK05406.1-5"/>
    <property type="match status" value="1"/>
</dbReference>
<keyword evidence="3" id="KW-1185">Reference proteome</keyword>
<dbReference type="CDD" id="cd10787">
    <property type="entry name" value="LamB_YcsF_like"/>
    <property type="match status" value="1"/>
</dbReference>
<dbReference type="InterPro" id="IPR011330">
    <property type="entry name" value="Glyco_hydro/deAcase_b/a-brl"/>
</dbReference>
<dbReference type="EC" id="3.5.2.9" evidence="1"/>
<dbReference type="PANTHER" id="PTHR30292">
    <property type="entry name" value="UNCHARACTERIZED PROTEIN YBGL-RELATED"/>
    <property type="match status" value="1"/>
</dbReference>
<dbReference type="RefSeq" id="WP_209464216.1">
    <property type="nucleotide sequence ID" value="NZ_CP110224.1"/>
</dbReference>
<sequence>MTNYIDLNTDLGESYGAYKIGQDDLIMQYISSANIACGYHAGDHNVIHHTVKQAIENKVGLGAHPGLQDLIGFGRRPMTVSSDELYNLIIYQVGAVQTFAHLYNNEINHVKPHGALFNMASQDKEMAHVIAQAVYDINPSLILFGLSGGQLVKMGKKVGLRVAEEVFADRTYQPDGSLTTRTEANAMIEDPGEAVSRVIRMVTEGKVETVDGSDIPIKADTVCVHGDEDKSLEFVKQLRDGLRKQGIEIRRVGT</sequence>
<dbReference type="InterPro" id="IPR005501">
    <property type="entry name" value="LamB/YcsF/PxpA-like"/>
</dbReference>
<dbReference type="Gene3D" id="3.20.20.370">
    <property type="entry name" value="Glycoside hydrolase/deacetylase"/>
    <property type="match status" value="1"/>
</dbReference>
<comment type="caution">
    <text evidence="2">The sequence shown here is derived from an EMBL/GenBank/DDBJ whole genome shotgun (WGS) entry which is preliminary data.</text>
</comment>
<dbReference type="Proteomes" id="UP001519345">
    <property type="component" value="Unassembled WGS sequence"/>
</dbReference>